<dbReference type="AlphaFoldDB" id="A0A1V9GCZ3"/>
<evidence type="ECO:0000313" key="3">
    <source>
        <dbReference type="Proteomes" id="UP000192276"/>
    </source>
</evidence>
<gene>
    <name evidence="2" type="ORF">A4R26_00530</name>
</gene>
<comment type="caution">
    <text evidence="2">The sequence shown here is derived from an EMBL/GenBank/DDBJ whole genome shotgun (WGS) entry which is preliminary data.</text>
</comment>
<dbReference type="RefSeq" id="WP_081158560.1">
    <property type="nucleotide sequence ID" value="NZ_LWBP01000001.1"/>
</dbReference>
<protein>
    <submittedName>
        <fullName evidence="2">Uncharacterized protein</fullName>
    </submittedName>
</protein>
<dbReference type="STRING" id="550983.A4R26_00530"/>
<accession>A0A1V9GCZ3</accession>
<keyword evidence="3" id="KW-1185">Reference proteome</keyword>
<feature type="signal peptide" evidence="1">
    <location>
        <begin position="1"/>
        <end position="22"/>
    </location>
</feature>
<feature type="chain" id="PRO_5013342982" evidence="1">
    <location>
        <begin position="23"/>
        <end position="86"/>
    </location>
</feature>
<proteinExistence type="predicted"/>
<evidence type="ECO:0000313" key="2">
    <source>
        <dbReference type="EMBL" id="OQP68328.1"/>
    </source>
</evidence>
<organism evidence="2 3">
    <name type="scientific">Niastella populi</name>
    <dbReference type="NCBI Taxonomy" id="550983"/>
    <lineage>
        <taxon>Bacteria</taxon>
        <taxon>Pseudomonadati</taxon>
        <taxon>Bacteroidota</taxon>
        <taxon>Chitinophagia</taxon>
        <taxon>Chitinophagales</taxon>
        <taxon>Chitinophagaceae</taxon>
        <taxon>Niastella</taxon>
    </lineage>
</organism>
<reference evidence="3" key="1">
    <citation type="submission" date="2016-04" db="EMBL/GenBank/DDBJ databases">
        <authorList>
            <person name="Chen L."/>
            <person name="Zhuang W."/>
            <person name="Wang G."/>
        </authorList>
    </citation>
    <scope>NUCLEOTIDE SEQUENCE [LARGE SCALE GENOMIC DNA]</scope>
    <source>
        <strain evidence="3">208</strain>
    </source>
</reference>
<sequence>MRNTRYVIVAVSILLTCCARLAAQNNLAAERDSLIGLIAKAPDDTAKANNYIKLLANYYSKYFYQGAEDSVTYFKTAAAAARLCKN</sequence>
<evidence type="ECO:0000256" key="1">
    <source>
        <dbReference type="SAM" id="SignalP"/>
    </source>
</evidence>
<dbReference type="EMBL" id="LWBP01000001">
    <property type="protein sequence ID" value="OQP68328.1"/>
    <property type="molecule type" value="Genomic_DNA"/>
</dbReference>
<keyword evidence="1" id="KW-0732">Signal</keyword>
<dbReference type="Proteomes" id="UP000192276">
    <property type="component" value="Unassembled WGS sequence"/>
</dbReference>
<name>A0A1V9GCZ3_9BACT</name>